<keyword evidence="1" id="KW-0812">Transmembrane</keyword>
<evidence type="ECO:0008006" key="4">
    <source>
        <dbReference type="Google" id="ProtNLM"/>
    </source>
</evidence>
<sequence>MSQEFTYEWLNVASLFFGLLAWAIPAYQIVRPIRRTYNQSLLVLSSFTFCTAALWLRLLYNNHLVQIQDWGALLDTSSVLTWVAGILLLVTIVLNIFSIRSYAQLRVKK</sequence>
<keyword evidence="1" id="KW-0472">Membrane</keyword>
<evidence type="ECO:0000313" key="2">
    <source>
        <dbReference type="EMBL" id="SDK32023.1"/>
    </source>
</evidence>
<dbReference type="EMBL" id="FNFK01000023">
    <property type="protein sequence ID" value="SDK32023.1"/>
    <property type="molecule type" value="Genomic_DNA"/>
</dbReference>
<accession>A0A1G9AXS3</accession>
<keyword evidence="3" id="KW-1185">Reference proteome</keyword>
<dbReference type="RefSeq" id="WP_091266946.1">
    <property type="nucleotide sequence ID" value="NZ_FNFK01000023.1"/>
</dbReference>
<feature type="transmembrane region" description="Helical" evidence="1">
    <location>
        <begin position="42"/>
        <end position="60"/>
    </location>
</feature>
<dbReference type="Proteomes" id="UP000199433">
    <property type="component" value="Unassembled WGS sequence"/>
</dbReference>
<feature type="transmembrane region" description="Helical" evidence="1">
    <location>
        <begin position="80"/>
        <end position="99"/>
    </location>
</feature>
<evidence type="ECO:0000313" key="3">
    <source>
        <dbReference type="Proteomes" id="UP000199433"/>
    </source>
</evidence>
<proteinExistence type="predicted"/>
<evidence type="ECO:0000256" key="1">
    <source>
        <dbReference type="SAM" id="Phobius"/>
    </source>
</evidence>
<gene>
    <name evidence="2" type="ORF">SAMN04488098_102316</name>
</gene>
<dbReference type="AlphaFoldDB" id="A0A1G9AXS3"/>
<reference evidence="3" key="1">
    <citation type="submission" date="2016-10" db="EMBL/GenBank/DDBJ databases">
        <authorList>
            <person name="Varghese N."/>
            <person name="Submissions S."/>
        </authorList>
    </citation>
    <scope>NUCLEOTIDE SEQUENCE [LARGE SCALE GENOMIC DNA]</scope>
    <source>
        <strain evidence="3">DSM 19181</strain>
    </source>
</reference>
<dbReference type="OrthoDB" id="1758157at2"/>
<keyword evidence="1" id="KW-1133">Transmembrane helix</keyword>
<dbReference type="STRING" id="426701.SAMN04488098_102316"/>
<feature type="transmembrane region" description="Helical" evidence="1">
    <location>
        <begin position="12"/>
        <end position="30"/>
    </location>
</feature>
<organism evidence="2 3">
    <name type="scientific">Alkalibacterium thalassium</name>
    <dbReference type="NCBI Taxonomy" id="426701"/>
    <lineage>
        <taxon>Bacteria</taxon>
        <taxon>Bacillati</taxon>
        <taxon>Bacillota</taxon>
        <taxon>Bacilli</taxon>
        <taxon>Lactobacillales</taxon>
        <taxon>Carnobacteriaceae</taxon>
        <taxon>Alkalibacterium</taxon>
    </lineage>
</organism>
<name>A0A1G9AXS3_9LACT</name>
<protein>
    <recommendedName>
        <fullName evidence="4">Cytochrome c oxidase subunit 4</fullName>
    </recommendedName>
</protein>